<dbReference type="InterPro" id="IPR051977">
    <property type="entry name" value="Rab11-interacting_regulator"/>
</dbReference>
<dbReference type="PROSITE" id="PS51511">
    <property type="entry name" value="FIP_RBD"/>
    <property type="match status" value="1"/>
</dbReference>
<dbReference type="FunFam" id="1.20.5.2440:FF:000001">
    <property type="entry name" value="RAB11 family interacting protein 4"/>
    <property type="match status" value="1"/>
</dbReference>
<sequence>SPNRRISTNAFARQLLNHSSLSSAAGSTEDLYTESLDLGGPDIGEKVSILEKKVLELENDTVANCDLQSKLKQENLHLGIHELEEQLKDTEVRGEERLEEDARRHREQTTRLAREKNAQMETLANRLLLVEEENEAFQTTVPRLKTQIEKLEEEKTRLEERLEDLVLRVKDEMDLSKKLSDKMKRDRHEFQKEREATQELIEDLRRELEHLQLFRLEMERGGRGRSASSGLQEYNTRTREAELEQEVRRVKMENRKLKESNDELNGQIISLSLQEAKNLFSAATKSHSLAAEIDSASRDELMVAFKELEDINAHLRQYMDKIILAILDHNPSILEIKS</sequence>
<dbReference type="Pfam" id="PF25450">
    <property type="entry name" value="Rab11-FIP3"/>
    <property type="match status" value="1"/>
</dbReference>
<dbReference type="STRING" id="7757.ENSPMAP00000010497"/>
<dbReference type="HOGENOM" id="CLU_018925_1_0_1"/>
<evidence type="ECO:0000256" key="1">
    <source>
        <dbReference type="ARBA" id="ARBA00004214"/>
    </source>
</evidence>
<dbReference type="InterPro" id="IPR019018">
    <property type="entry name" value="Rab-bd_FIP-RBD"/>
</dbReference>
<dbReference type="InterPro" id="IPR057316">
    <property type="entry name" value="Rab11-FIP3/4_dom"/>
</dbReference>
<evidence type="ECO:0000256" key="6">
    <source>
        <dbReference type="ARBA" id="ARBA00023054"/>
    </source>
</evidence>
<reference evidence="11" key="2">
    <citation type="submission" date="2025-09" db="UniProtKB">
        <authorList>
            <consortium name="Ensembl"/>
        </authorList>
    </citation>
    <scope>IDENTIFICATION</scope>
</reference>
<dbReference type="OMA" id="RQYMDKV"/>
<evidence type="ECO:0000256" key="4">
    <source>
        <dbReference type="ARBA" id="ARBA00022448"/>
    </source>
</evidence>
<comment type="subcellular location">
    <subcellularLocation>
        <location evidence="2">Cleavage furrow</location>
    </subcellularLocation>
    <subcellularLocation>
        <location evidence="1">Midbody</location>
    </subcellularLocation>
    <subcellularLocation>
        <location evidence="3">Recycling endosome membrane</location>
        <topology evidence="3">Peripheral membrane protein</topology>
    </subcellularLocation>
</comment>
<keyword evidence="7" id="KW-0472">Membrane</keyword>
<dbReference type="PANTHER" id="PTHR15726:SF7">
    <property type="entry name" value="NUCLEAR FALLOUT, ISOFORM J"/>
    <property type="match status" value="1"/>
</dbReference>
<feature type="coiled-coil region" evidence="8">
    <location>
        <begin position="240"/>
        <end position="274"/>
    </location>
</feature>
<name>S4RZ56_PETMA</name>
<keyword evidence="4" id="KW-0813">Transport</keyword>
<feature type="domain" description="FIP-RBD" evidence="10">
    <location>
        <begin position="275"/>
        <end position="337"/>
    </location>
</feature>
<dbReference type="GO" id="GO:0055038">
    <property type="term" value="C:recycling endosome membrane"/>
    <property type="evidence" value="ECO:0007669"/>
    <property type="project" value="UniProtKB-SubCell"/>
</dbReference>
<evidence type="ECO:0000313" key="11">
    <source>
        <dbReference type="Ensembl" id="ENSPMAP00000010497.1"/>
    </source>
</evidence>
<accession>S4RZ56</accession>
<organism evidence="11">
    <name type="scientific">Petromyzon marinus</name>
    <name type="common">Sea lamprey</name>
    <dbReference type="NCBI Taxonomy" id="7757"/>
    <lineage>
        <taxon>Eukaryota</taxon>
        <taxon>Metazoa</taxon>
        <taxon>Chordata</taxon>
        <taxon>Craniata</taxon>
        <taxon>Vertebrata</taxon>
        <taxon>Cyclostomata</taxon>
        <taxon>Hyperoartia</taxon>
        <taxon>Petromyzontiformes</taxon>
        <taxon>Petromyzontidae</taxon>
        <taxon>Petromyzon</taxon>
    </lineage>
</organism>
<dbReference type="GeneTree" id="ENSGT00440000033742"/>
<dbReference type="GO" id="GO:0032465">
    <property type="term" value="P:regulation of cytokinesis"/>
    <property type="evidence" value="ECO:0007669"/>
    <property type="project" value="TreeGrafter"/>
</dbReference>
<dbReference type="GO" id="GO:0032154">
    <property type="term" value="C:cleavage furrow"/>
    <property type="evidence" value="ECO:0007669"/>
    <property type="project" value="UniProtKB-SubCell"/>
</dbReference>
<dbReference type="PANTHER" id="PTHR15726">
    <property type="entry name" value="RAB11-FAMILY INTERACTING PROTEIN"/>
    <property type="match status" value="1"/>
</dbReference>
<evidence type="ECO:0000259" key="10">
    <source>
        <dbReference type="PROSITE" id="PS51511"/>
    </source>
</evidence>
<proteinExistence type="predicted"/>
<evidence type="ECO:0000256" key="3">
    <source>
        <dbReference type="ARBA" id="ARBA00004654"/>
    </source>
</evidence>
<keyword evidence="6 8" id="KW-0175">Coiled coil</keyword>
<dbReference type="AlphaFoldDB" id="S4RZ56"/>
<dbReference type="GO" id="GO:0030139">
    <property type="term" value="C:endocytic vesicle"/>
    <property type="evidence" value="ECO:0007669"/>
    <property type="project" value="TreeGrafter"/>
</dbReference>
<evidence type="ECO:0000256" key="8">
    <source>
        <dbReference type="SAM" id="Coils"/>
    </source>
</evidence>
<feature type="region of interest" description="Disordered" evidence="9">
    <location>
        <begin position="91"/>
        <end position="110"/>
    </location>
</feature>
<reference evidence="11" key="1">
    <citation type="submission" date="2025-08" db="UniProtKB">
        <authorList>
            <consortium name="Ensembl"/>
        </authorList>
    </citation>
    <scope>IDENTIFICATION</scope>
</reference>
<dbReference type="SUPFAM" id="SSF144270">
    <property type="entry name" value="Eferin C-derminal domain-like"/>
    <property type="match status" value="1"/>
</dbReference>
<dbReference type="Ensembl" id="ENSPMAT00000010543.1">
    <property type="protein sequence ID" value="ENSPMAP00000010497.1"/>
    <property type="gene ID" value="ENSPMAG00000009549.1"/>
</dbReference>
<protein>
    <submittedName>
        <fullName evidence="11">RAB11 family interacting protein 4 (class II) a</fullName>
    </submittedName>
</protein>
<dbReference type="Pfam" id="PF09457">
    <property type="entry name" value="RBD-FIP"/>
    <property type="match status" value="1"/>
</dbReference>
<keyword evidence="5" id="KW-0967">Endosome</keyword>
<dbReference type="GO" id="GO:0030496">
    <property type="term" value="C:midbody"/>
    <property type="evidence" value="ECO:0007669"/>
    <property type="project" value="UniProtKB-SubCell"/>
</dbReference>
<dbReference type="GO" id="GO:0032456">
    <property type="term" value="P:endocytic recycling"/>
    <property type="evidence" value="ECO:0007669"/>
    <property type="project" value="TreeGrafter"/>
</dbReference>
<dbReference type="InterPro" id="IPR037245">
    <property type="entry name" value="FIP-RBD_C_sf"/>
</dbReference>
<dbReference type="Gene3D" id="1.20.5.2440">
    <property type="match status" value="1"/>
</dbReference>
<evidence type="ECO:0000256" key="9">
    <source>
        <dbReference type="SAM" id="MobiDB-lite"/>
    </source>
</evidence>
<evidence type="ECO:0000256" key="7">
    <source>
        <dbReference type="ARBA" id="ARBA00023136"/>
    </source>
</evidence>
<evidence type="ECO:0000256" key="2">
    <source>
        <dbReference type="ARBA" id="ARBA00004626"/>
    </source>
</evidence>
<evidence type="ECO:0000256" key="5">
    <source>
        <dbReference type="ARBA" id="ARBA00022753"/>
    </source>
</evidence>